<feature type="domain" description="HTH cro/C1-type" evidence="2">
    <location>
        <begin position="64"/>
        <end position="117"/>
    </location>
</feature>
<keyword evidence="4" id="KW-1185">Reference proteome</keyword>
<sequence length="152" mass="17115">MMDVRAIRNDDDLTWALREIEPYFAREPAFGTPEAERFDVLTTLIEAYESRHYPIPESNPIELLHYAIEHLGRSQAELAELLGSRSRASEILGGKRGMTLDQIRAVSEAWKIPIAALAKPYPIGLEEAPRRQRAESKRAKSKRAKSKSSVAA</sequence>
<accession>C5AYD3</accession>
<organism evidence="3 4">
    <name type="scientific">Methylorubrum extorquens (strain ATCC 14718 / DSM 1338 / JCM 2805 / NCIMB 9133 / AM1)</name>
    <name type="common">Methylobacterium extorquens</name>
    <dbReference type="NCBI Taxonomy" id="272630"/>
    <lineage>
        <taxon>Bacteria</taxon>
        <taxon>Pseudomonadati</taxon>
        <taxon>Pseudomonadota</taxon>
        <taxon>Alphaproteobacteria</taxon>
        <taxon>Hyphomicrobiales</taxon>
        <taxon>Methylobacteriaceae</taxon>
        <taxon>Methylorubrum</taxon>
    </lineage>
</organism>
<dbReference type="GO" id="GO:0001046">
    <property type="term" value="F:core promoter sequence-specific DNA binding"/>
    <property type="evidence" value="ECO:0007669"/>
    <property type="project" value="TreeGrafter"/>
</dbReference>
<evidence type="ECO:0000313" key="4">
    <source>
        <dbReference type="Proteomes" id="UP000009081"/>
    </source>
</evidence>
<dbReference type="Gene3D" id="1.10.260.40">
    <property type="entry name" value="lambda repressor-like DNA-binding domains"/>
    <property type="match status" value="1"/>
</dbReference>
<protein>
    <recommendedName>
        <fullName evidence="2">HTH cro/C1-type domain-containing protein</fullName>
    </recommendedName>
</protein>
<dbReference type="KEGG" id="mea:Mex_1p3495"/>
<dbReference type="InterPro" id="IPR039060">
    <property type="entry name" value="Antitox_HigA"/>
</dbReference>
<feature type="region of interest" description="Disordered" evidence="1">
    <location>
        <begin position="126"/>
        <end position="152"/>
    </location>
</feature>
<dbReference type="eggNOG" id="COG5499">
    <property type="taxonomic scope" value="Bacteria"/>
</dbReference>
<dbReference type="EMBL" id="CP001510">
    <property type="protein sequence ID" value="ACS41232.1"/>
    <property type="molecule type" value="Genomic_DNA"/>
</dbReference>
<name>C5AYD3_METEA</name>
<reference evidence="3 4" key="1">
    <citation type="journal article" date="2009" name="PLoS ONE">
        <title>Methylobacterium genome sequences: a reference blueprint to investigate microbial metabolism of C1 compounds from natural and industrial sources.</title>
        <authorList>
            <person name="Vuilleumier S."/>
            <person name="Chistoserdova L."/>
            <person name="Lee M.-C."/>
            <person name="Bringel F."/>
            <person name="Lajus A."/>
            <person name="Zhou Y."/>
            <person name="Gourion B."/>
            <person name="Barbe V."/>
            <person name="Chang J."/>
            <person name="Cruveiller S."/>
            <person name="Dossat C."/>
            <person name="Gillett W."/>
            <person name="Gruffaz C."/>
            <person name="Haugen E."/>
            <person name="Hourcade E."/>
            <person name="Levy R."/>
            <person name="Mangenot S."/>
            <person name="Muller E."/>
            <person name="Nadalig T."/>
            <person name="Pagni M."/>
            <person name="Penny C."/>
            <person name="Peyraud R."/>
            <person name="Robinson D.G."/>
            <person name="Roche D."/>
            <person name="Rouy Z."/>
            <person name="Saenampechek C."/>
            <person name="Salvignol G."/>
            <person name="Vallenet D."/>
            <person name="Wu Z."/>
            <person name="Marx C.J."/>
            <person name="Vorholt J.A."/>
            <person name="Olson M.V."/>
            <person name="Kaul R."/>
            <person name="Weissenbach J."/>
            <person name="Medigue C."/>
            <person name="Lidstrom M.E."/>
        </authorList>
    </citation>
    <scope>NUCLEOTIDE SEQUENCE [LARGE SCALE GENOMIC DNA]</scope>
    <source>
        <strain evidence="4">ATCC 14718 / DSM 1338 / JCM 2805 / NCIMB 9133 / AM1</strain>
    </source>
</reference>
<proteinExistence type="predicted"/>
<dbReference type="PANTHER" id="PTHR40455">
    <property type="entry name" value="ANTITOXIN HIGA"/>
    <property type="match status" value="1"/>
</dbReference>
<dbReference type="Proteomes" id="UP000009081">
    <property type="component" value="Chromosome"/>
</dbReference>
<feature type="compositionally biased region" description="Basic and acidic residues" evidence="1">
    <location>
        <begin position="127"/>
        <end position="138"/>
    </location>
</feature>
<dbReference type="HOGENOM" id="CLU_125852_2_0_5"/>
<dbReference type="OrthoDB" id="9796786at2"/>
<evidence type="ECO:0000256" key="1">
    <source>
        <dbReference type="SAM" id="MobiDB-lite"/>
    </source>
</evidence>
<dbReference type="PANTHER" id="PTHR40455:SF1">
    <property type="entry name" value="ANTITOXIN HIGA"/>
    <property type="match status" value="1"/>
</dbReference>
<dbReference type="SMART" id="SM00530">
    <property type="entry name" value="HTH_XRE"/>
    <property type="match status" value="1"/>
</dbReference>
<dbReference type="PROSITE" id="PS50943">
    <property type="entry name" value="HTH_CROC1"/>
    <property type="match status" value="1"/>
</dbReference>
<gene>
    <name evidence="3" type="ordered locus">MexAM1_META1p3495</name>
</gene>
<dbReference type="SUPFAM" id="SSF47413">
    <property type="entry name" value="lambda repressor-like DNA-binding domains"/>
    <property type="match status" value="1"/>
</dbReference>
<dbReference type="GO" id="GO:0006355">
    <property type="term" value="P:regulation of DNA-templated transcription"/>
    <property type="evidence" value="ECO:0007669"/>
    <property type="project" value="InterPro"/>
</dbReference>
<dbReference type="InterPro" id="IPR001387">
    <property type="entry name" value="Cro/C1-type_HTH"/>
</dbReference>
<dbReference type="InterPro" id="IPR010982">
    <property type="entry name" value="Lambda_DNA-bd_dom_sf"/>
</dbReference>
<evidence type="ECO:0000313" key="3">
    <source>
        <dbReference type="EMBL" id="ACS41232.1"/>
    </source>
</evidence>
<evidence type="ECO:0000259" key="2">
    <source>
        <dbReference type="PROSITE" id="PS50943"/>
    </source>
</evidence>
<dbReference type="AlphaFoldDB" id="C5AYD3"/>
<dbReference type="STRING" id="272630.MexAM1_META1p3495"/>
<dbReference type="CDD" id="cd00093">
    <property type="entry name" value="HTH_XRE"/>
    <property type="match status" value="1"/>
</dbReference>
<dbReference type="RefSeq" id="WP_003603119.1">
    <property type="nucleotide sequence ID" value="NC_012808.1"/>
</dbReference>